<feature type="compositionally biased region" description="Basic residues" evidence="1">
    <location>
        <begin position="66"/>
        <end position="76"/>
    </location>
</feature>
<feature type="compositionally biased region" description="Low complexity" evidence="1">
    <location>
        <begin position="40"/>
        <end position="51"/>
    </location>
</feature>
<reference evidence="2" key="1">
    <citation type="submission" date="2023-06" db="EMBL/GenBank/DDBJ databases">
        <authorList>
            <consortium name="Lawrence Berkeley National Laboratory"/>
            <person name="Ahrendt S."/>
            <person name="Sahu N."/>
            <person name="Indic B."/>
            <person name="Wong-Bajracharya J."/>
            <person name="Merenyi Z."/>
            <person name="Ke H.-M."/>
            <person name="Monk M."/>
            <person name="Kocsube S."/>
            <person name="Drula E."/>
            <person name="Lipzen A."/>
            <person name="Balint B."/>
            <person name="Henrissat B."/>
            <person name="Andreopoulos B."/>
            <person name="Martin F.M."/>
            <person name="Harder C.B."/>
            <person name="Rigling D."/>
            <person name="Ford K.L."/>
            <person name="Foster G.D."/>
            <person name="Pangilinan J."/>
            <person name="Papanicolaou A."/>
            <person name="Barry K."/>
            <person name="LaButti K."/>
            <person name="Viragh M."/>
            <person name="Koriabine M."/>
            <person name="Yan M."/>
            <person name="Riley R."/>
            <person name="Champramary S."/>
            <person name="Plett K.L."/>
            <person name="Tsai I.J."/>
            <person name="Slot J."/>
            <person name="Sipos G."/>
            <person name="Plett J."/>
            <person name="Nagy L.G."/>
            <person name="Grigoriev I.V."/>
        </authorList>
    </citation>
    <scope>NUCLEOTIDE SEQUENCE</scope>
    <source>
        <strain evidence="2">ICMP 16352</strain>
    </source>
</reference>
<gene>
    <name evidence="2" type="ORF">IW261DRAFT_1428068</name>
</gene>
<dbReference type="AlphaFoldDB" id="A0AA39NBY3"/>
<evidence type="ECO:0000313" key="2">
    <source>
        <dbReference type="EMBL" id="KAK0462698.1"/>
    </source>
</evidence>
<feature type="compositionally biased region" description="Polar residues" evidence="1">
    <location>
        <begin position="244"/>
        <end position="273"/>
    </location>
</feature>
<proteinExistence type="predicted"/>
<name>A0AA39NBY3_9AGAR</name>
<feature type="compositionally biased region" description="Low complexity" evidence="1">
    <location>
        <begin position="339"/>
        <end position="362"/>
    </location>
</feature>
<accession>A0AA39NBY3</accession>
<dbReference type="Proteomes" id="UP001175227">
    <property type="component" value="Unassembled WGS sequence"/>
</dbReference>
<feature type="compositionally biased region" description="Acidic residues" evidence="1">
    <location>
        <begin position="128"/>
        <end position="143"/>
    </location>
</feature>
<feature type="region of interest" description="Disordered" evidence="1">
    <location>
        <begin position="115"/>
        <end position="147"/>
    </location>
</feature>
<keyword evidence="3" id="KW-1185">Reference proteome</keyword>
<dbReference type="EMBL" id="JAUEPR010000126">
    <property type="protein sequence ID" value="KAK0462698.1"/>
    <property type="molecule type" value="Genomic_DNA"/>
</dbReference>
<feature type="region of interest" description="Disordered" evidence="1">
    <location>
        <begin position="171"/>
        <end position="389"/>
    </location>
</feature>
<sequence>MPSTTSSRSPSKRKLVHSSPIPASIETTPEPVPRKKNKISSSHTRSSPKSSALLPAVSITSSQARPRGRPMLKRKVSYGELSAEEVESVVAPSDVDDADLSANSLKRRGRVLFVDDEASEASHVSEEPSADEDDYGSDCEAGSEDGAVVPSLRSLSKVKTVKGSYVDALLRSGNVDDVAESDDVKNDPTLTAKGNVRKRSPSTVYLEDLEPFAPKSRPKGKSPVKRGSGPGQRTAGRSKKEDLSTNARLETQVSVDSASSTLIKTMGLSSTRSKGSRAAISVHTAGDAVADSSDEQAELHTHANPVTPIQSKPSPSKSVAGVKPTVASTVGRGSAKVGASKTSSAKASTRTSTTSRPRSKATVASKKDVEPAFSSDNPDDDSTPAAAPASQITSELAALLGDDVRGSSPEPDDAGPVLRLPEIGVAPYKPGPDLSEPDDPALRVMQPELMEEHLVALGVYVSLPPLGVYRAVVPTGSLVEAFKFERYGSFVNLAARNALCSVFGGEDVASRWLRECQRHPGRCFVVNPRHGPWRSTWSSWKRRASPTEIRLHAHLPLRPWCQVILRRWVSWMKALRLRRRNSPRSGFLNKGADPSPVYYGLRDIQRVPVLVYNVSFRMLLVSGSVWVSRLYDRTCMLGCLEKFSTTVLPIWLAGLPVFNRARTLSVSVPLYDS</sequence>
<protein>
    <submittedName>
        <fullName evidence="2">Uncharacterized protein</fullName>
    </submittedName>
</protein>
<comment type="caution">
    <text evidence="2">The sequence shown here is derived from an EMBL/GenBank/DDBJ whole genome shotgun (WGS) entry which is preliminary data.</text>
</comment>
<organism evidence="2 3">
    <name type="scientific">Armillaria novae-zelandiae</name>
    <dbReference type="NCBI Taxonomy" id="153914"/>
    <lineage>
        <taxon>Eukaryota</taxon>
        <taxon>Fungi</taxon>
        <taxon>Dikarya</taxon>
        <taxon>Basidiomycota</taxon>
        <taxon>Agaricomycotina</taxon>
        <taxon>Agaricomycetes</taxon>
        <taxon>Agaricomycetidae</taxon>
        <taxon>Agaricales</taxon>
        <taxon>Marasmiineae</taxon>
        <taxon>Physalacriaceae</taxon>
        <taxon>Armillaria</taxon>
    </lineage>
</organism>
<evidence type="ECO:0000313" key="3">
    <source>
        <dbReference type="Proteomes" id="UP001175227"/>
    </source>
</evidence>
<feature type="compositionally biased region" description="Polar residues" evidence="1">
    <location>
        <begin position="307"/>
        <end position="317"/>
    </location>
</feature>
<feature type="region of interest" description="Disordered" evidence="1">
    <location>
        <begin position="1"/>
        <end position="102"/>
    </location>
</feature>
<evidence type="ECO:0000256" key="1">
    <source>
        <dbReference type="SAM" id="MobiDB-lite"/>
    </source>
</evidence>